<dbReference type="InterPro" id="IPR012338">
    <property type="entry name" value="Beta-lactam/transpept-like"/>
</dbReference>
<dbReference type="PROSITE" id="PS51318">
    <property type="entry name" value="TAT"/>
    <property type="match status" value="1"/>
</dbReference>
<feature type="signal peptide" evidence="2">
    <location>
        <begin position="1"/>
        <end position="35"/>
    </location>
</feature>
<dbReference type="InterPro" id="IPR050491">
    <property type="entry name" value="AmpC-like"/>
</dbReference>
<feature type="region of interest" description="Disordered" evidence="1">
    <location>
        <begin position="34"/>
        <end position="56"/>
    </location>
</feature>
<dbReference type="Proteomes" id="UP001291653">
    <property type="component" value="Unassembled WGS sequence"/>
</dbReference>
<dbReference type="GO" id="GO:0016787">
    <property type="term" value="F:hydrolase activity"/>
    <property type="evidence" value="ECO:0007669"/>
    <property type="project" value="UniProtKB-KW"/>
</dbReference>
<evidence type="ECO:0000256" key="2">
    <source>
        <dbReference type="SAM" id="SignalP"/>
    </source>
</evidence>
<organism evidence="4 5">
    <name type="scientific">Streptomyces yaizuensis</name>
    <dbReference type="NCBI Taxonomy" id="2989713"/>
    <lineage>
        <taxon>Bacteria</taxon>
        <taxon>Bacillati</taxon>
        <taxon>Actinomycetota</taxon>
        <taxon>Actinomycetes</taxon>
        <taxon>Kitasatosporales</taxon>
        <taxon>Streptomycetaceae</taxon>
        <taxon>Streptomyces</taxon>
    </lineage>
</organism>
<feature type="compositionally biased region" description="Basic and acidic residues" evidence="1">
    <location>
        <begin position="426"/>
        <end position="447"/>
    </location>
</feature>
<feature type="chain" id="PRO_5045080100" evidence="2">
    <location>
        <begin position="36"/>
        <end position="457"/>
    </location>
</feature>
<gene>
    <name evidence="4" type="ORF">SYYSPA8_35800</name>
</gene>
<accession>A0ABQ5PB05</accession>
<dbReference type="PANTHER" id="PTHR46825:SF7">
    <property type="entry name" value="D-ALANYL-D-ALANINE CARBOXYPEPTIDASE"/>
    <property type="match status" value="1"/>
</dbReference>
<keyword evidence="2" id="KW-0732">Signal</keyword>
<evidence type="ECO:0000256" key="1">
    <source>
        <dbReference type="SAM" id="MobiDB-lite"/>
    </source>
</evidence>
<proteinExistence type="predicted"/>
<keyword evidence="4" id="KW-0378">Hydrolase</keyword>
<dbReference type="PANTHER" id="PTHR46825">
    <property type="entry name" value="D-ALANYL-D-ALANINE-CARBOXYPEPTIDASE/ENDOPEPTIDASE AMPH"/>
    <property type="match status" value="1"/>
</dbReference>
<evidence type="ECO:0000313" key="5">
    <source>
        <dbReference type="Proteomes" id="UP001291653"/>
    </source>
</evidence>
<name>A0ABQ5PB05_9ACTN</name>
<feature type="domain" description="Beta-lactamase-related" evidence="3">
    <location>
        <begin position="58"/>
        <end position="364"/>
    </location>
</feature>
<dbReference type="Gene3D" id="3.40.710.10">
    <property type="entry name" value="DD-peptidase/beta-lactamase superfamily"/>
    <property type="match status" value="1"/>
</dbReference>
<feature type="region of interest" description="Disordered" evidence="1">
    <location>
        <begin position="405"/>
        <end position="457"/>
    </location>
</feature>
<dbReference type="InterPro" id="IPR001466">
    <property type="entry name" value="Beta-lactam-related"/>
</dbReference>
<sequence length="457" mass="48713">MTTAPPATRRARTGVIALAAAAAVTATAFTAPAQAAPAPPSATDSVSGPPTGHQETRRALEAVVAAGIPGVVAATRDDRHGTWRTTVGVGNRTTGAPRSPQDRFRIASITKTFVATVLLQMEAEGRLDLDDSVETHLPGLVHGNGNDGRKISVRQLLNHTSGLFDYLADPAYAEKYLIGDGFLRHRHDTLAPEFHVGVALAHPPLFAPGADASYSNTNYVLAALVIESVAGRDYEDEVRERIIEPLRLRGTSQPRNGIHLPRPSSRAYSTLFLPGPDAKIHDVTEMNGSQGWGDGDIISTAGDLNRFFGALMKGKLLPKKQLAAMKTTVWMPNAGAHYGLGITRADTSCGIRLWSHGGGIAGSLSGAYTTEDGRRQLAFNLNGDWADGGRNVAEAEFCGRAVKTESAKTGSIKTGPAKTGPVRNHMSTDHTFKNRTSQDHTSQDHTFKNHPSTGRTR</sequence>
<evidence type="ECO:0000313" key="4">
    <source>
        <dbReference type="EMBL" id="GLF99779.1"/>
    </source>
</evidence>
<dbReference type="Pfam" id="PF00144">
    <property type="entry name" value="Beta-lactamase"/>
    <property type="match status" value="1"/>
</dbReference>
<dbReference type="EMBL" id="BSBI01000023">
    <property type="protein sequence ID" value="GLF99779.1"/>
    <property type="molecule type" value="Genomic_DNA"/>
</dbReference>
<comment type="caution">
    <text evidence="4">The sequence shown here is derived from an EMBL/GenBank/DDBJ whole genome shotgun (WGS) entry which is preliminary data.</text>
</comment>
<keyword evidence="5" id="KW-1185">Reference proteome</keyword>
<protein>
    <submittedName>
        <fullName evidence="4">Serine hydrolase</fullName>
    </submittedName>
</protein>
<reference evidence="4 5" key="1">
    <citation type="submission" date="2022-10" db="EMBL/GenBank/DDBJ databases">
        <title>Draft genome sequence of Streptomyces sp. YSPA8.</title>
        <authorList>
            <person name="Moriuchi R."/>
            <person name="Dohra H."/>
            <person name="Yamamura H."/>
            <person name="Kodani S."/>
        </authorList>
    </citation>
    <scope>NUCLEOTIDE SEQUENCE [LARGE SCALE GENOMIC DNA]</scope>
    <source>
        <strain evidence="4 5">YSPA8</strain>
    </source>
</reference>
<dbReference type="RefSeq" id="WP_323451708.1">
    <property type="nucleotide sequence ID" value="NZ_BSBI01000023.1"/>
</dbReference>
<dbReference type="InterPro" id="IPR006311">
    <property type="entry name" value="TAT_signal"/>
</dbReference>
<evidence type="ECO:0000259" key="3">
    <source>
        <dbReference type="Pfam" id="PF00144"/>
    </source>
</evidence>
<dbReference type="SUPFAM" id="SSF56601">
    <property type="entry name" value="beta-lactamase/transpeptidase-like"/>
    <property type="match status" value="1"/>
</dbReference>